<reference evidence="1" key="1">
    <citation type="submission" date="2021-05" db="EMBL/GenBank/DDBJ databases">
        <authorList>
            <person name="Scholz U."/>
            <person name="Mascher M."/>
            <person name="Fiebig A."/>
        </authorList>
    </citation>
    <scope>NUCLEOTIDE SEQUENCE [LARGE SCALE GENOMIC DNA]</scope>
</reference>
<dbReference type="Proteomes" id="UP001732700">
    <property type="component" value="Chromosome 1A"/>
</dbReference>
<dbReference type="EnsemblPlants" id="AVESA.00010b.r2.1AG0000410.1">
    <property type="protein sequence ID" value="AVESA.00010b.r2.1AG0000410.1.CDS"/>
    <property type="gene ID" value="AVESA.00010b.r2.1AG0000410"/>
</dbReference>
<organism evidence="1 2">
    <name type="scientific">Avena sativa</name>
    <name type="common">Oat</name>
    <dbReference type="NCBI Taxonomy" id="4498"/>
    <lineage>
        <taxon>Eukaryota</taxon>
        <taxon>Viridiplantae</taxon>
        <taxon>Streptophyta</taxon>
        <taxon>Embryophyta</taxon>
        <taxon>Tracheophyta</taxon>
        <taxon>Spermatophyta</taxon>
        <taxon>Magnoliopsida</taxon>
        <taxon>Liliopsida</taxon>
        <taxon>Poales</taxon>
        <taxon>Poaceae</taxon>
        <taxon>BOP clade</taxon>
        <taxon>Pooideae</taxon>
        <taxon>Poodae</taxon>
        <taxon>Poeae</taxon>
        <taxon>Poeae Chloroplast Group 1 (Aveneae type)</taxon>
        <taxon>Aveninae</taxon>
        <taxon>Avena</taxon>
    </lineage>
</organism>
<sequence length="495" mass="54734">MPGSIKITDIQPPVTTPLFLQVAVGKREYSGNIGQDAFSFPVTSLRDSMVMTLYDADKELVSKTDVNTKAIVELGMMDVVFSLHSGRTIILQLKFLLSDEDRKRVQEMRNSAVKRKQQELLANGYKLRFQDIPSPKEQNEDIPDIPGKEDQLTLRKSMSLDDLKERDALSRVTVDSDLTASKELPLRSGGSTSMLEGPIDTESKKGQGKSSSAVKKMISAFESSSPQVPHSIPRIKSESSLEGVSVSSDTSTNSSIKPPTPGASLSTRIDLVAGTSGKVTITSADASSSLRKSGKQVMFGNKKPATSRQAGVSNPSESRRRTSSRRDRTSKTSMGDSDSIRSEKHSAEKHRHRSIGAYLSEQQKTIPSAAASSITWIHPHVCITTASRQLRNRLNHLLPLMITWKNGDVELVDLTLAHNLLSIRFLNGRVVLRNDHRLVLGCDRSCSLVDMSSLVEVFHFHDFFFCRCNYFSYFTPKHICMNTITKTASAEMQPQ</sequence>
<evidence type="ECO:0000313" key="1">
    <source>
        <dbReference type="EnsemblPlants" id="AVESA.00010b.r2.1AG0000410.1.CDS"/>
    </source>
</evidence>
<proteinExistence type="predicted"/>
<protein>
    <submittedName>
        <fullName evidence="1">Uncharacterized protein</fullName>
    </submittedName>
</protein>
<name>A0ACD5T6I5_AVESA</name>
<evidence type="ECO:0000313" key="2">
    <source>
        <dbReference type="Proteomes" id="UP001732700"/>
    </source>
</evidence>
<reference evidence="1" key="2">
    <citation type="submission" date="2025-09" db="UniProtKB">
        <authorList>
            <consortium name="EnsemblPlants"/>
        </authorList>
    </citation>
    <scope>IDENTIFICATION</scope>
</reference>
<keyword evidence="2" id="KW-1185">Reference proteome</keyword>
<accession>A0ACD5T6I5</accession>